<feature type="compositionally biased region" description="Basic and acidic residues" evidence="1">
    <location>
        <begin position="105"/>
        <end position="117"/>
    </location>
</feature>
<organism evidence="2">
    <name type="scientific">Opuntia streptacantha</name>
    <name type="common">Prickly pear cactus</name>
    <name type="synonym">Opuntia cardona</name>
    <dbReference type="NCBI Taxonomy" id="393608"/>
    <lineage>
        <taxon>Eukaryota</taxon>
        <taxon>Viridiplantae</taxon>
        <taxon>Streptophyta</taxon>
        <taxon>Embryophyta</taxon>
        <taxon>Tracheophyta</taxon>
        <taxon>Spermatophyta</taxon>
        <taxon>Magnoliopsida</taxon>
        <taxon>eudicotyledons</taxon>
        <taxon>Gunneridae</taxon>
        <taxon>Pentapetalae</taxon>
        <taxon>Caryophyllales</taxon>
        <taxon>Cactineae</taxon>
        <taxon>Cactaceae</taxon>
        <taxon>Opuntioideae</taxon>
        <taxon>Opuntia</taxon>
    </lineage>
</organism>
<feature type="region of interest" description="Disordered" evidence="1">
    <location>
        <begin position="60"/>
        <end position="222"/>
    </location>
</feature>
<dbReference type="EMBL" id="GISG01091273">
    <property type="protein sequence ID" value="MBA4634490.1"/>
    <property type="molecule type" value="Transcribed_RNA"/>
</dbReference>
<feature type="compositionally biased region" description="Basic residues" evidence="1">
    <location>
        <begin position="206"/>
        <end position="222"/>
    </location>
</feature>
<reference evidence="2" key="2">
    <citation type="submission" date="2020-07" db="EMBL/GenBank/DDBJ databases">
        <authorList>
            <person name="Vera ALvarez R."/>
            <person name="Arias-Moreno D.M."/>
            <person name="Jimenez-Jacinto V."/>
            <person name="Jimenez-Bremont J.F."/>
            <person name="Swaminathan K."/>
            <person name="Moose S.P."/>
            <person name="Guerrero-Gonzalez M.L."/>
            <person name="Marino-Ramirez L."/>
            <person name="Landsman D."/>
            <person name="Rodriguez-Kessler M."/>
            <person name="Delgado-Sanchez P."/>
        </authorList>
    </citation>
    <scope>NUCLEOTIDE SEQUENCE</scope>
    <source>
        <tissue evidence="2">Cladode</tissue>
    </source>
</reference>
<feature type="compositionally biased region" description="Basic and acidic residues" evidence="1">
    <location>
        <begin position="9"/>
        <end position="23"/>
    </location>
</feature>
<reference evidence="2" key="1">
    <citation type="journal article" date="2013" name="J. Plant Res.">
        <title>Effect of fungi and light on seed germination of three Opuntia species from semiarid lands of central Mexico.</title>
        <authorList>
            <person name="Delgado-Sanchez P."/>
            <person name="Jimenez-Bremont J.F."/>
            <person name="Guerrero-Gonzalez Mde L."/>
            <person name="Flores J."/>
        </authorList>
    </citation>
    <scope>NUCLEOTIDE SEQUENCE</scope>
    <source>
        <tissue evidence="2">Cladode</tissue>
    </source>
</reference>
<name>A0A7C8Z660_OPUST</name>
<accession>A0A7C8Z660</accession>
<feature type="compositionally biased region" description="Basic and acidic residues" evidence="1">
    <location>
        <begin position="174"/>
        <end position="193"/>
    </location>
</feature>
<feature type="compositionally biased region" description="Basic and acidic residues" evidence="1">
    <location>
        <begin position="82"/>
        <end position="97"/>
    </location>
</feature>
<feature type="region of interest" description="Disordered" evidence="1">
    <location>
        <begin position="1"/>
        <end position="25"/>
    </location>
</feature>
<evidence type="ECO:0000313" key="2">
    <source>
        <dbReference type="EMBL" id="MBA4634490.1"/>
    </source>
</evidence>
<proteinExistence type="predicted"/>
<protein>
    <submittedName>
        <fullName evidence="2">Uncharacterized protein</fullName>
    </submittedName>
</protein>
<dbReference type="AlphaFoldDB" id="A0A7C8Z660"/>
<evidence type="ECO:0000256" key="1">
    <source>
        <dbReference type="SAM" id="MobiDB-lite"/>
    </source>
</evidence>
<sequence length="222" mass="25039">MASAKPQKPKNEVHSKAHEEHKFSQKISDMTAWGSKVFGHKHQEHQAVPKHCNTCQCVAPKDMKPTVPETNKKQHATTISIKDAKSDACKDAKKQKGEPAVTINKDGKHSTCLELKRKEKQHAAITSTKDPKQAPSSEMKKKEMKEQHEKSNTTNACKEHKGEPTNHWFSSMADHWKDKIKMTNKTKDVKSTDSSDSEDEACEMKKKGKSHHHHHGIKATAR</sequence>
<feature type="compositionally biased region" description="Basic and acidic residues" evidence="1">
    <location>
        <begin position="138"/>
        <end position="164"/>
    </location>
</feature>